<proteinExistence type="inferred from homology"/>
<keyword evidence="12" id="KW-0137">Centromere</keyword>
<dbReference type="GO" id="GO:0007059">
    <property type="term" value="P:chromosome segregation"/>
    <property type="evidence" value="ECO:0000318"/>
    <property type="project" value="GO_Central"/>
</dbReference>
<evidence type="ECO:0000256" key="10">
    <source>
        <dbReference type="ARBA" id="ARBA00023212"/>
    </source>
</evidence>
<keyword evidence="6" id="KW-0132">Cell division</keyword>
<evidence type="ECO:0000313" key="13">
    <source>
        <dbReference type="EMBL" id="ERM93622.1"/>
    </source>
</evidence>
<evidence type="ECO:0000256" key="5">
    <source>
        <dbReference type="ARBA" id="ARBA00022490"/>
    </source>
</evidence>
<evidence type="ECO:0000256" key="7">
    <source>
        <dbReference type="ARBA" id="ARBA00022701"/>
    </source>
</evidence>
<protein>
    <submittedName>
        <fullName evidence="13">Uncharacterized protein</fullName>
    </submittedName>
</protein>
<keyword evidence="5" id="KW-0963">Cytoplasm</keyword>
<reference evidence="14" key="1">
    <citation type="journal article" date="2013" name="Science">
        <title>The Amborella genome and the evolution of flowering plants.</title>
        <authorList>
            <consortium name="Amborella Genome Project"/>
        </authorList>
    </citation>
    <scope>NUCLEOTIDE SEQUENCE [LARGE SCALE GENOMIC DNA]</scope>
</reference>
<evidence type="ECO:0000256" key="1">
    <source>
        <dbReference type="ARBA" id="ARBA00004186"/>
    </source>
</evidence>
<dbReference type="EMBL" id="KI397628">
    <property type="protein sequence ID" value="ERM93622.1"/>
    <property type="molecule type" value="Genomic_DNA"/>
</dbReference>
<evidence type="ECO:0000256" key="11">
    <source>
        <dbReference type="ARBA" id="ARBA00023306"/>
    </source>
</evidence>
<evidence type="ECO:0000256" key="2">
    <source>
        <dbReference type="ARBA" id="ARBA00004629"/>
    </source>
</evidence>
<dbReference type="GO" id="GO:0000940">
    <property type="term" value="C:outer kinetochore"/>
    <property type="evidence" value="ECO:0007669"/>
    <property type="project" value="InterPro"/>
</dbReference>
<keyword evidence="7" id="KW-0493">Microtubule</keyword>
<evidence type="ECO:0000256" key="6">
    <source>
        <dbReference type="ARBA" id="ARBA00022618"/>
    </source>
</evidence>
<dbReference type="OrthoDB" id="552789at2759"/>
<comment type="similarity">
    <text evidence="3">Belongs to the SKA3 family.</text>
</comment>
<dbReference type="PANTHER" id="PTHR48118">
    <property type="entry name" value="SPINDLE AND KINETOCHORE-ASSOCIATED PROTEIN 3"/>
    <property type="match status" value="1"/>
</dbReference>
<evidence type="ECO:0000256" key="12">
    <source>
        <dbReference type="ARBA" id="ARBA00023328"/>
    </source>
</evidence>
<accession>W1NDJ2</accession>
<dbReference type="Gramene" id="ERM93622">
    <property type="protein sequence ID" value="ERM93622"/>
    <property type="gene ID" value="AMTR_s00004p00142010"/>
</dbReference>
<evidence type="ECO:0000313" key="14">
    <source>
        <dbReference type="Proteomes" id="UP000017836"/>
    </source>
</evidence>
<keyword evidence="11" id="KW-0131">Cell cycle</keyword>
<sequence length="356" mass="39631">MEESISAFCNSLGGYCKQLQSSCDALKDSINRRPIPLKSASSTFVECLNRKVTATSEDLNLLESMVIDTVSFEELLGYCHQVYINNQNDILELEDHLRDFGYVPGKISFESMSDEENEAKDTLASDFRLGSTVSSPLDESNRGSLSFTFGLAFEPESFRKRLQEDDLLEDFPCLQDIGLSDACLATLASTADDDFRSPEDVIRKPPRNIHFLSELPQQAHMDEPLNLKASKLPPPMNVLNVEETIEAIHSNPSGELRDEANTLGGGNGLVISIVKGDYDKLPSYLKFLASWEDVNEAVTKMNSVLKQSERNMLYEDEFTSGTFGPKGKSCLLLLMRMNQVAVEPVQGKVTYRLVVN</sequence>
<dbReference type="AlphaFoldDB" id="W1NDJ2"/>
<evidence type="ECO:0000256" key="3">
    <source>
        <dbReference type="ARBA" id="ARBA00007716"/>
    </source>
</evidence>
<dbReference type="GO" id="GO:0051301">
    <property type="term" value="P:cell division"/>
    <property type="evidence" value="ECO:0007669"/>
    <property type="project" value="UniProtKB-KW"/>
</dbReference>
<dbReference type="OMA" id="GPKGKSC"/>
<dbReference type="InterPro" id="IPR033341">
    <property type="entry name" value="SKA3"/>
</dbReference>
<evidence type="ECO:0000256" key="8">
    <source>
        <dbReference type="ARBA" id="ARBA00022776"/>
    </source>
</evidence>
<keyword evidence="8" id="KW-0498">Mitosis</keyword>
<dbReference type="HOGENOM" id="CLU_078354_0_0_1"/>
<keyword evidence="14" id="KW-1185">Reference proteome</keyword>
<gene>
    <name evidence="13" type="ORF">AMTR_s00004p00142010</name>
</gene>
<dbReference type="PANTHER" id="PTHR48118:SF1">
    <property type="entry name" value="SPINDLE AND KINETOCHORE-ASSOCIATED PROTEIN 3"/>
    <property type="match status" value="1"/>
</dbReference>
<dbReference type="STRING" id="13333.W1NDJ2"/>
<name>W1NDJ2_AMBTC</name>
<dbReference type="eggNOG" id="ENOG502QWCY">
    <property type="taxonomic scope" value="Eukaryota"/>
</dbReference>
<dbReference type="KEGG" id="atr:18421577"/>
<dbReference type="GO" id="GO:0000278">
    <property type="term" value="P:mitotic cell cycle"/>
    <property type="evidence" value="ECO:0000318"/>
    <property type="project" value="GO_Central"/>
</dbReference>
<keyword evidence="9" id="KW-0995">Kinetochore</keyword>
<dbReference type="GO" id="GO:0005876">
    <property type="term" value="C:spindle microtubule"/>
    <property type="evidence" value="ECO:0000318"/>
    <property type="project" value="GO_Central"/>
</dbReference>
<evidence type="ECO:0000256" key="9">
    <source>
        <dbReference type="ARBA" id="ARBA00022838"/>
    </source>
</evidence>
<keyword evidence="4" id="KW-0158">Chromosome</keyword>
<keyword evidence="10" id="KW-0206">Cytoskeleton</keyword>
<dbReference type="Proteomes" id="UP000017836">
    <property type="component" value="Unassembled WGS sequence"/>
</dbReference>
<evidence type="ECO:0000256" key="4">
    <source>
        <dbReference type="ARBA" id="ARBA00022454"/>
    </source>
</evidence>
<dbReference type="GO" id="GO:0000776">
    <property type="term" value="C:kinetochore"/>
    <property type="evidence" value="ECO:0000318"/>
    <property type="project" value="GO_Central"/>
</dbReference>
<comment type="subcellular location">
    <subcellularLocation>
        <location evidence="2">Chromosome</location>
        <location evidence="2">Centromere</location>
        <location evidence="2">Kinetochore</location>
    </subcellularLocation>
    <subcellularLocation>
        <location evidence="1">Cytoplasm</location>
        <location evidence="1">Cytoskeleton</location>
        <location evidence="1">Spindle</location>
    </subcellularLocation>
</comment>
<organism evidence="13 14">
    <name type="scientific">Amborella trichopoda</name>
    <dbReference type="NCBI Taxonomy" id="13333"/>
    <lineage>
        <taxon>Eukaryota</taxon>
        <taxon>Viridiplantae</taxon>
        <taxon>Streptophyta</taxon>
        <taxon>Embryophyta</taxon>
        <taxon>Tracheophyta</taxon>
        <taxon>Spermatophyta</taxon>
        <taxon>Magnoliopsida</taxon>
        <taxon>Amborellales</taxon>
        <taxon>Amborellaceae</taxon>
        <taxon>Amborella</taxon>
    </lineage>
</organism>